<evidence type="ECO:0000313" key="3">
    <source>
        <dbReference type="Proteomes" id="UP000095453"/>
    </source>
</evidence>
<organism evidence="2 3">
    <name type="scientific">Roseburia inulinivorans</name>
    <dbReference type="NCBI Taxonomy" id="360807"/>
    <lineage>
        <taxon>Bacteria</taxon>
        <taxon>Bacillati</taxon>
        <taxon>Bacillota</taxon>
        <taxon>Clostridia</taxon>
        <taxon>Lachnospirales</taxon>
        <taxon>Lachnospiraceae</taxon>
        <taxon>Roseburia</taxon>
    </lineage>
</organism>
<dbReference type="GO" id="GO:0016811">
    <property type="term" value="F:hydrolase activity, acting on carbon-nitrogen (but not peptide) bonds, in linear amides"/>
    <property type="evidence" value="ECO:0007669"/>
    <property type="project" value="TreeGrafter"/>
</dbReference>
<dbReference type="RefSeq" id="WP_055169219.1">
    <property type="nucleotide sequence ID" value="NZ_CYXX01000012.1"/>
</dbReference>
<proteinExistence type="predicted"/>
<dbReference type="InterPro" id="IPR055826">
    <property type="entry name" value="DUF7402"/>
</dbReference>
<accession>A0A173U2B6</accession>
<gene>
    <name evidence="2" type="ORF">ERS852444_01805</name>
</gene>
<evidence type="ECO:0000259" key="1">
    <source>
        <dbReference type="Pfam" id="PF24135"/>
    </source>
</evidence>
<evidence type="ECO:0000313" key="2">
    <source>
        <dbReference type="EMBL" id="CUN08447.1"/>
    </source>
</evidence>
<feature type="domain" description="DUF7402" evidence="1">
    <location>
        <begin position="279"/>
        <end position="409"/>
    </location>
</feature>
<dbReference type="SUPFAM" id="SSF102588">
    <property type="entry name" value="LmbE-like"/>
    <property type="match status" value="1"/>
</dbReference>
<name>A0A173U2B6_9FIRM</name>
<dbReference type="InterPro" id="IPR024078">
    <property type="entry name" value="LmbE-like_dom_sf"/>
</dbReference>
<protein>
    <submittedName>
        <fullName evidence="2">Uncharacterized proteins, LmbE homologs</fullName>
    </submittedName>
</protein>
<reference evidence="2 3" key="1">
    <citation type="submission" date="2015-09" db="EMBL/GenBank/DDBJ databases">
        <authorList>
            <consortium name="Pathogen Informatics"/>
        </authorList>
    </citation>
    <scope>NUCLEOTIDE SEQUENCE [LARGE SCALE GENOMIC DNA]</scope>
    <source>
        <strain evidence="2 3">2789STDY5608887</strain>
    </source>
</reference>
<dbReference type="Gene3D" id="3.40.50.10320">
    <property type="entry name" value="LmbE-like"/>
    <property type="match status" value="1"/>
</dbReference>
<dbReference type="EMBL" id="CYXX01000012">
    <property type="protein sequence ID" value="CUN08447.1"/>
    <property type="molecule type" value="Genomic_DNA"/>
</dbReference>
<dbReference type="Proteomes" id="UP000095453">
    <property type="component" value="Unassembled WGS sequence"/>
</dbReference>
<dbReference type="Pfam" id="PF24135">
    <property type="entry name" value="DUF7402"/>
    <property type="match status" value="1"/>
</dbReference>
<dbReference type="PANTHER" id="PTHR12993:SF11">
    <property type="entry name" value="N-ACETYLGLUCOSAMINYL-PHOSPHATIDYLINOSITOL DE-N-ACETYLASE"/>
    <property type="match status" value="1"/>
</dbReference>
<dbReference type="PANTHER" id="PTHR12993">
    <property type="entry name" value="N-ACETYLGLUCOSAMINYL-PHOSPHATIDYLINOSITOL DE-N-ACETYLASE-RELATED"/>
    <property type="match status" value="1"/>
</dbReference>
<sequence>MAETDLLVIVPHEDDELAIAGAMIYGAVQQNMRIKVVFVTNGDYFGHEGTIRIKEAGKALGELGVTPEDIIFLGYGDQTQTKHLYNSAPDELVASYNGKTETYGTEQTPEFAMTEYGVHHAYTRENYKSDIKAVIAKYHPKILVTTDWDNHMDHLALSLMVDEVLGELLKEEKLWHPLVLKAQAYNGKWEGHADYYHDKNVTELVNEADGTDHIHPMDKWEERIRFAVPRQCRTALIRKNVLYKAAKQYHSQSVDLKAIQFINLDMVYWRRPTESLTYHADIEVSSGNAAYLNDFKCADCSDIMHGMWNYDTGSWIPEKDDQKKQVKITLDHKARIQEIHLFENPADDCVVNKVKISFGNGYVMHTDELMHEGGRTIINIPDMEPTDFVEVTLEATEGELAGLTEIEIYEGIQEIENYRLPLPLWQEIPENYQKMGSTAGCRIEEKWLQFVRYGRVRLWPDKYFLMKRYPKLKENDSVITFWKAYLRFVREKLNEKRNG</sequence>
<dbReference type="InterPro" id="IPR003737">
    <property type="entry name" value="GlcNAc_PI_deacetylase-related"/>
</dbReference>
<dbReference type="Pfam" id="PF02585">
    <property type="entry name" value="PIG-L"/>
    <property type="match status" value="1"/>
</dbReference>
<dbReference type="AlphaFoldDB" id="A0A173U2B6"/>